<evidence type="ECO:0000313" key="1">
    <source>
        <dbReference type="EMBL" id="RBP43927.1"/>
    </source>
</evidence>
<protein>
    <recommendedName>
        <fullName evidence="3">Lipoprotein</fullName>
    </recommendedName>
</protein>
<dbReference type="PROSITE" id="PS51257">
    <property type="entry name" value="PROKAR_LIPOPROTEIN"/>
    <property type="match status" value="1"/>
</dbReference>
<evidence type="ECO:0008006" key="3">
    <source>
        <dbReference type="Google" id="ProtNLM"/>
    </source>
</evidence>
<comment type="caution">
    <text evidence="1">The sequence shown here is derived from an EMBL/GenBank/DDBJ whole genome shotgun (WGS) entry which is preliminary data.</text>
</comment>
<evidence type="ECO:0000313" key="2">
    <source>
        <dbReference type="Proteomes" id="UP000253426"/>
    </source>
</evidence>
<accession>A0A366HMX7</accession>
<dbReference type="Proteomes" id="UP000253426">
    <property type="component" value="Unassembled WGS sequence"/>
</dbReference>
<proteinExistence type="predicted"/>
<reference evidence="1 2" key="1">
    <citation type="submission" date="2018-06" db="EMBL/GenBank/DDBJ databases">
        <title>Genomic Encyclopedia of Type Strains, Phase IV (KMG-IV): sequencing the most valuable type-strain genomes for metagenomic binning, comparative biology and taxonomic classification.</title>
        <authorList>
            <person name="Goeker M."/>
        </authorList>
    </citation>
    <scope>NUCLEOTIDE SEQUENCE [LARGE SCALE GENOMIC DNA]</scope>
    <source>
        <strain evidence="1 2">DSM 25532</strain>
    </source>
</reference>
<dbReference type="AlphaFoldDB" id="A0A366HMX7"/>
<sequence length="150" mass="16534">MPVKPFPFSVIAAACLCLMLAGCSRTPSGYDGMVKRHGGSHPDTIADPRVDAEHAVKWVQDWQKSLTFFTSELDSTDPAHVKTGIWSLGILAGAVELSAKADKAQFEKTFPREKLKQIHAAHPEYDEWYTGLRHSRFAAEFPSPKVTPAP</sequence>
<name>A0A366HMX7_9BACT</name>
<organism evidence="1 2">
    <name type="scientific">Roseimicrobium gellanilyticum</name>
    <dbReference type="NCBI Taxonomy" id="748857"/>
    <lineage>
        <taxon>Bacteria</taxon>
        <taxon>Pseudomonadati</taxon>
        <taxon>Verrucomicrobiota</taxon>
        <taxon>Verrucomicrobiia</taxon>
        <taxon>Verrucomicrobiales</taxon>
        <taxon>Verrucomicrobiaceae</taxon>
        <taxon>Roseimicrobium</taxon>
    </lineage>
</organism>
<gene>
    <name evidence="1" type="ORF">DES53_105326</name>
</gene>
<dbReference type="EMBL" id="QNRR01000005">
    <property type="protein sequence ID" value="RBP43927.1"/>
    <property type="molecule type" value="Genomic_DNA"/>
</dbReference>
<keyword evidence="2" id="KW-1185">Reference proteome</keyword>